<sequence>MREILCLTSYPPRECGIATFSNDLIQSVHRKFGNSYSIKVCALESPAEKYVYSEP</sequence>
<evidence type="ECO:0000313" key="1">
    <source>
        <dbReference type="EMBL" id="KAA6311374.1"/>
    </source>
</evidence>
<organism evidence="1">
    <name type="scientific">termite gut metagenome</name>
    <dbReference type="NCBI Taxonomy" id="433724"/>
    <lineage>
        <taxon>unclassified sequences</taxon>
        <taxon>metagenomes</taxon>
        <taxon>organismal metagenomes</taxon>
    </lineage>
</organism>
<gene>
    <name evidence="1" type="ORF">EZS27_037484</name>
</gene>
<reference evidence="1" key="1">
    <citation type="submission" date="2019-03" db="EMBL/GenBank/DDBJ databases">
        <title>Single cell metagenomics reveals metabolic interactions within the superorganism composed of flagellate Streblomastix strix and complex community of Bacteroidetes bacteria on its surface.</title>
        <authorList>
            <person name="Treitli S.C."/>
            <person name="Kolisko M."/>
            <person name="Husnik F."/>
            <person name="Keeling P."/>
            <person name="Hampl V."/>
        </authorList>
    </citation>
    <scope>NUCLEOTIDE SEQUENCE</scope>
    <source>
        <strain evidence="1">STM</strain>
    </source>
</reference>
<comment type="caution">
    <text evidence="1">The sequence shown here is derived from an EMBL/GenBank/DDBJ whole genome shotgun (WGS) entry which is preliminary data.</text>
</comment>
<name>A0A5J4PS04_9ZZZZ</name>
<accession>A0A5J4PS04</accession>
<protein>
    <submittedName>
        <fullName evidence="1">Uncharacterized protein</fullName>
    </submittedName>
</protein>
<dbReference type="AlphaFoldDB" id="A0A5J4PS04"/>
<proteinExistence type="predicted"/>
<dbReference type="EMBL" id="SNRY01006970">
    <property type="protein sequence ID" value="KAA6311374.1"/>
    <property type="molecule type" value="Genomic_DNA"/>
</dbReference>
<feature type="non-terminal residue" evidence="1">
    <location>
        <position position="55"/>
    </location>
</feature>